<dbReference type="AlphaFoldDB" id="A0ABD2MFK9"/>
<feature type="compositionally biased region" description="Low complexity" evidence="1">
    <location>
        <begin position="67"/>
        <end position="77"/>
    </location>
</feature>
<proteinExistence type="predicted"/>
<keyword evidence="3" id="KW-1185">Reference proteome</keyword>
<organism evidence="2 3">
    <name type="scientific">Heterodera trifolii</name>
    <dbReference type="NCBI Taxonomy" id="157864"/>
    <lineage>
        <taxon>Eukaryota</taxon>
        <taxon>Metazoa</taxon>
        <taxon>Ecdysozoa</taxon>
        <taxon>Nematoda</taxon>
        <taxon>Chromadorea</taxon>
        <taxon>Rhabditida</taxon>
        <taxon>Tylenchina</taxon>
        <taxon>Tylenchomorpha</taxon>
        <taxon>Tylenchoidea</taxon>
        <taxon>Heteroderidae</taxon>
        <taxon>Heteroderinae</taxon>
        <taxon>Heterodera</taxon>
    </lineage>
</organism>
<comment type="caution">
    <text evidence="2">The sequence shown here is derived from an EMBL/GenBank/DDBJ whole genome shotgun (WGS) entry which is preliminary data.</text>
</comment>
<feature type="region of interest" description="Disordered" evidence="1">
    <location>
        <begin position="67"/>
        <end position="103"/>
    </location>
</feature>
<evidence type="ECO:0000313" key="3">
    <source>
        <dbReference type="Proteomes" id="UP001620626"/>
    </source>
</evidence>
<dbReference type="Proteomes" id="UP001620626">
    <property type="component" value="Unassembled WGS sequence"/>
</dbReference>
<evidence type="ECO:0000256" key="1">
    <source>
        <dbReference type="SAM" id="MobiDB-lite"/>
    </source>
</evidence>
<reference evidence="2 3" key="1">
    <citation type="submission" date="2024-10" db="EMBL/GenBank/DDBJ databases">
        <authorList>
            <person name="Kim D."/>
        </authorList>
    </citation>
    <scope>NUCLEOTIDE SEQUENCE [LARGE SCALE GENOMIC DNA]</scope>
    <source>
        <strain evidence="2">BH-2024</strain>
    </source>
</reference>
<feature type="compositionally biased region" description="Low complexity" evidence="1">
    <location>
        <begin position="91"/>
        <end position="103"/>
    </location>
</feature>
<evidence type="ECO:0000313" key="2">
    <source>
        <dbReference type="EMBL" id="KAL3125665.1"/>
    </source>
</evidence>
<protein>
    <submittedName>
        <fullName evidence="2">Uncharacterized protein</fullName>
    </submittedName>
</protein>
<dbReference type="EMBL" id="JBICBT010000025">
    <property type="protein sequence ID" value="KAL3125665.1"/>
    <property type="molecule type" value="Genomic_DNA"/>
</dbReference>
<name>A0ABD2MFK9_9BILA</name>
<gene>
    <name evidence="2" type="ORF">niasHT_002265</name>
</gene>
<sequence>MSAESLVAFIAKLTSISVAVTEEDQSQKLAEMIKNWTAQLDHIIGGTELAASSSNLPFIPPLSDLPSTSAASTVTPTMANTRQSSPPPFSSAPVPSSSSNSVQSLPCAVTTASKNADQIVVTPKTTMPSTTAFPVVLPMVPQNGLPGMPQLPAMGLPNVMPKNVVKTPTNGIVAVPPIPATVPAANVMAFGMRNSIARQKGTPVMPGMVQRRALAKSAAAAACAHGVCGISVARAGGGAAARPANNGAGAKTWQMMHQRREQRQALSMRRAVAGAAIPSAAYLSAGSKLYQQQQQQQTTPAVPPSFAYLSAGSKLAFRRHNQQTQQLQQQQKMAPQPTACCSSVADTTNMMETDTADKQ</sequence>
<accession>A0ABD2MFK9</accession>